<sequence>MMKRIRASAPLSSDDWTSLVIGERVVLERKSRFPSTGFIDDINEDATIFWIYLDQRFERILIHDGDGSVIRRVLHT</sequence>
<accession>A0A0U3QHY3</accession>
<proteinExistence type="predicted"/>
<evidence type="ECO:0000313" key="2">
    <source>
        <dbReference type="Proteomes" id="UP000065151"/>
    </source>
</evidence>
<reference evidence="1 2" key="1">
    <citation type="submission" date="2015-12" db="EMBL/GenBank/DDBJ databases">
        <authorList>
            <person name="Shamseldin A."/>
            <person name="Moawad H."/>
            <person name="Abd El-Rahim W.M."/>
            <person name="Sadowsky M.J."/>
        </authorList>
    </citation>
    <scope>NUCLEOTIDE SEQUENCE [LARGE SCALE GENOMIC DNA]</scope>
    <source>
        <strain evidence="1 2">Ar51</strain>
    </source>
</reference>
<protein>
    <submittedName>
        <fullName evidence="1">Uncharacterized protein</fullName>
    </submittedName>
</protein>
<evidence type="ECO:0000313" key="1">
    <source>
        <dbReference type="EMBL" id="ALV39908.1"/>
    </source>
</evidence>
<name>A0A0U3QHY3_9MICC</name>
<dbReference type="KEGG" id="psul:AU252_00970"/>
<dbReference type="AlphaFoldDB" id="A0A0U3QHY3"/>
<gene>
    <name evidence="1" type="ORF">AU252_00970</name>
</gene>
<dbReference type="Proteomes" id="UP000065151">
    <property type="component" value="Chromosome"/>
</dbReference>
<organism evidence="1">
    <name type="scientific">Pseudarthrobacter sulfonivorans</name>
    <dbReference type="NCBI Taxonomy" id="121292"/>
    <lineage>
        <taxon>Bacteria</taxon>
        <taxon>Bacillati</taxon>
        <taxon>Actinomycetota</taxon>
        <taxon>Actinomycetes</taxon>
        <taxon>Micrococcales</taxon>
        <taxon>Micrococcaceae</taxon>
        <taxon>Pseudarthrobacter</taxon>
    </lineage>
</organism>
<dbReference type="EMBL" id="CP013747">
    <property type="protein sequence ID" value="ALV39908.1"/>
    <property type="molecule type" value="Genomic_DNA"/>
</dbReference>